<keyword evidence="1" id="KW-0812">Transmembrane</keyword>
<evidence type="ECO:0000256" key="1">
    <source>
        <dbReference type="SAM" id="Phobius"/>
    </source>
</evidence>
<proteinExistence type="predicted"/>
<keyword evidence="1" id="KW-1133">Transmembrane helix</keyword>
<gene>
    <name evidence="2" type="ORF">H8K32_06645</name>
</gene>
<organism evidence="2 3">
    <name type="scientific">Undibacterium jejuense</name>
    <dbReference type="NCBI Taxonomy" id="1344949"/>
    <lineage>
        <taxon>Bacteria</taxon>
        <taxon>Pseudomonadati</taxon>
        <taxon>Pseudomonadota</taxon>
        <taxon>Betaproteobacteria</taxon>
        <taxon>Burkholderiales</taxon>
        <taxon>Oxalobacteraceae</taxon>
        <taxon>Undibacterium</taxon>
    </lineage>
</organism>
<protein>
    <submittedName>
        <fullName evidence="2">Uncharacterized protein</fullName>
    </submittedName>
</protein>
<accession>A0A923HGQ1</accession>
<evidence type="ECO:0000313" key="2">
    <source>
        <dbReference type="EMBL" id="MBC3861770.1"/>
    </source>
</evidence>
<dbReference type="Proteomes" id="UP000634011">
    <property type="component" value="Unassembled WGS sequence"/>
</dbReference>
<dbReference type="AlphaFoldDB" id="A0A923HGQ1"/>
<dbReference type="EMBL" id="JACOFV010000005">
    <property type="protein sequence ID" value="MBC3861770.1"/>
    <property type="molecule type" value="Genomic_DNA"/>
</dbReference>
<sequence length="132" mass="14588">MREVTGVLTMLGSGSASVNQIGKSFTHYDTIEIGDQILQKLRTARSLSDFIERGLGKEVTLYLIGNRIIGVKLPDSKLYYWRRSKTVVFICAVLIPLWGIGLIYALLLRDDLRHILGAQPKLAAMGGIALKS</sequence>
<comment type="caution">
    <text evidence="2">The sequence shown here is derived from an EMBL/GenBank/DDBJ whole genome shotgun (WGS) entry which is preliminary data.</text>
</comment>
<keyword evidence="3" id="KW-1185">Reference proteome</keyword>
<name>A0A923HGQ1_9BURK</name>
<dbReference type="RefSeq" id="WP_186911704.1">
    <property type="nucleotide sequence ID" value="NZ_JACOFV010000005.1"/>
</dbReference>
<reference evidence="2" key="1">
    <citation type="submission" date="2020-08" db="EMBL/GenBank/DDBJ databases">
        <title>Novel species isolated from subtropical streams in China.</title>
        <authorList>
            <person name="Lu H."/>
        </authorList>
    </citation>
    <scope>NUCLEOTIDE SEQUENCE</scope>
    <source>
        <strain evidence="2">KACC 12607</strain>
    </source>
</reference>
<keyword evidence="1" id="KW-0472">Membrane</keyword>
<feature type="transmembrane region" description="Helical" evidence="1">
    <location>
        <begin position="87"/>
        <end position="107"/>
    </location>
</feature>
<evidence type="ECO:0000313" key="3">
    <source>
        <dbReference type="Proteomes" id="UP000634011"/>
    </source>
</evidence>